<protein>
    <submittedName>
        <fullName evidence="1">Sel1 repeat family protein</fullName>
    </submittedName>
</protein>
<dbReference type="SMART" id="SM00671">
    <property type="entry name" value="SEL1"/>
    <property type="match status" value="4"/>
</dbReference>
<reference evidence="1 2" key="1">
    <citation type="submission" date="2022-06" db="EMBL/GenBank/DDBJ databases">
        <title>Whole-genome of Asaia lannensis strain LMG 27011T.</title>
        <authorList>
            <person name="Sombolestani A."/>
        </authorList>
    </citation>
    <scope>NUCLEOTIDE SEQUENCE [LARGE SCALE GENOMIC DNA]</scope>
    <source>
        <strain evidence="1 2">NBRC 102526</strain>
    </source>
</reference>
<dbReference type="PANTHER" id="PTHR11102:SF160">
    <property type="entry name" value="ERAD-ASSOCIATED E3 UBIQUITIN-PROTEIN LIGASE COMPONENT HRD3"/>
    <property type="match status" value="1"/>
</dbReference>
<dbReference type="InterPro" id="IPR050767">
    <property type="entry name" value="Sel1_AlgK"/>
</dbReference>
<dbReference type="RefSeq" id="WP_252849473.1">
    <property type="nucleotide sequence ID" value="NZ_BAPW01000003.1"/>
</dbReference>
<dbReference type="PANTHER" id="PTHR11102">
    <property type="entry name" value="SEL-1-LIKE PROTEIN"/>
    <property type="match status" value="1"/>
</dbReference>
<accession>A0ABT1CJA8</accession>
<gene>
    <name evidence="1" type="ORF">NF685_09630</name>
</gene>
<dbReference type="EMBL" id="JAMXQU010000006">
    <property type="protein sequence ID" value="MCO6160288.1"/>
    <property type="molecule type" value="Genomic_DNA"/>
</dbReference>
<dbReference type="Gene3D" id="1.25.40.10">
    <property type="entry name" value="Tetratricopeptide repeat domain"/>
    <property type="match status" value="1"/>
</dbReference>
<sequence length="278" mass="31547">MFKLFLRDVHAACRAMVLRGLRRPHSRHAWRKAARALAKAEPSSRYARLPDDIETIRQKARAGHVLEQVQWGQILRESVYMPPRPDLAFKWFESAALAGFGPGLNMLGRCYQFGWGCTLDLLRAAACYEQAAVRGDVWGCYNLAILTMRGLGVEQDLSRALCLFQAGAQAGHAKSMNLYARFLEEGWEIAQDRVMAEHWYRRSAESGDYRGQHNYATLLCDRGEYDKALEWWRRAASEATSDILLAMRSRLEIAGIHGDTALLDLVCERLAGLERMAR</sequence>
<organism evidence="1 2">
    <name type="scientific">Asaia lannensis NBRC 102526</name>
    <dbReference type="NCBI Taxonomy" id="1307926"/>
    <lineage>
        <taxon>Bacteria</taxon>
        <taxon>Pseudomonadati</taxon>
        <taxon>Pseudomonadota</taxon>
        <taxon>Alphaproteobacteria</taxon>
        <taxon>Acetobacterales</taxon>
        <taxon>Acetobacteraceae</taxon>
        <taxon>Asaia</taxon>
    </lineage>
</organism>
<evidence type="ECO:0000313" key="1">
    <source>
        <dbReference type="EMBL" id="MCO6160288.1"/>
    </source>
</evidence>
<dbReference type="SUPFAM" id="SSF81901">
    <property type="entry name" value="HCP-like"/>
    <property type="match status" value="1"/>
</dbReference>
<name>A0ABT1CJA8_9PROT</name>
<dbReference type="Proteomes" id="UP001523401">
    <property type="component" value="Unassembled WGS sequence"/>
</dbReference>
<proteinExistence type="predicted"/>
<comment type="caution">
    <text evidence="1">The sequence shown here is derived from an EMBL/GenBank/DDBJ whole genome shotgun (WGS) entry which is preliminary data.</text>
</comment>
<dbReference type="InterPro" id="IPR011990">
    <property type="entry name" value="TPR-like_helical_dom_sf"/>
</dbReference>
<dbReference type="InterPro" id="IPR006597">
    <property type="entry name" value="Sel1-like"/>
</dbReference>
<evidence type="ECO:0000313" key="2">
    <source>
        <dbReference type="Proteomes" id="UP001523401"/>
    </source>
</evidence>
<dbReference type="Pfam" id="PF08238">
    <property type="entry name" value="Sel1"/>
    <property type="match status" value="5"/>
</dbReference>
<keyword evidence="2" id="KW-1185">Reference proteome</keyword>